<keyword evidence="1" id="KW-1133">Transmembrane helix</keyword>
<evidence type="ECO:0000313" key="2">
    <source>
        <dbReference type="EMBL" id="MDZ5760612.1"/>
    </source>
</evidence>
<gene>
    <name evidence="2" type="ORF">RAK27_18385</name>
</gene>
<organism evidence="2 3">
    <name type="scientific">Carnobacterium maltaromaticum</name>
    <name type="common">Carnobacterium piscicola</name>
    <dbReference type="NCBI Taxonomy" id="2751"/>
    <lineage>
        <taxon>Bacteria</taxon>
        <taxon>Bacillati</taxon>
        <taxon>Bacillota</taxon>
        <taxon>Bacilli</taxon>
        <taxon>Lactobacillales</taxon>
        <taxon>Carnobacteriaceae</taxon>
        <taxon>Carnobacterium</taxon>
    </lineage>
</organism>
<dbReference type="RefSeq" id="WP_322809782.1">
    <property type="nucleotide sequence ID" value="NZ_JAVBVO010000024.1"/>
</dbReference>
<comment type="caution">
    <text evidence="2">The sequence shown here is derived from an EMBL/GenBank/DDBJ whole genome shotgun (WGS) entry which is preliminary data.</text>
</comment>
<dbReference type="AlphaFoldDB" id="A0AAW9JVR8"/>
<keyword evidence="1" id="KW-0472">Membrane</keyword>
<proteinExistence type="predicted"/>
<sequence length="379" mass="44056">MAEKSVEHYRKRGRCYDGGIKINIDNALEIILHAEKTGILIITRLMFSMIQIAVIMNGLFLLVILYDRVKFKQIETSKINDKWKESVFTTIVNALSFIVITIVLKHVYGGTEPNMLLDPLDISINSVVIRAVELVFIFINFLILLVYFWNQIEGIFDKKELIVIRIVPTIFPFKKNETDQKEAVEKILIGGAHFDSKEVHLGKRCDLIKDQKKMNSIDIFGPPVPIEEELIKKYKENIPAFNGHQEFYIMTAKVLLTVLIQYIECVYDEKEKELSRETILQELLAIDELLWVYELPLKVFLAVIKDIMLIDSKNHDFSVLDFLGDNAAQETARELKFILDQVEGVDNFVSEITPSFMNVEIWDESLKYKEKVNEDWRMR</sequence>
<protein>
    <submittedName>
        <fullName evidence="2">Uncharacterized protein</fullName>
    </submittedName>
</protein>
<accession>A0AAW9JVR8</accession>
<evidence type="ECO:0000256" key="1">
    <source>
        <dbReference type="SAM" id="Phobius"/>
    </source>
</evidence>
<keyword evidence="1" id="KW-0812">Transmembrane</keyword>
<reference evidence="2" key="1">
    <citation type="submission" date="2023-08" db="EMBL/GenBank/DDBJ databases">
        <title>Genomic characterization of piscicolin 126 produced by Carnobacterium maltaromaticum CM22 strain isolated from salmon (Salmo salar).</title>
        <authorList>
            <person name="Gonzalez-Gragera E."/>
            <person name="Garcia-Lopez J.D."/>
            <person name="Teso-Perez C."/>
            <person name="Gimenez-Hernandez I."/>
            <person name="Peralta-Sanchez J.M."/>
            <person name="Valdivia E."/>
            <person name="Montalban-Lopez M."/>
            <person name="Martin-Platero A.M."/>
            <person name="Banos A."/>
            <person name="Martinez-Bueno M."/>
        </authorList>
    </citation>
    <scope>NUCLEOTIDE SEQUENCE</scope>
    <source>
        <strain evidence="2">CM22</strain>
    </source>
</reference>
<name>A0AAW9JVR8_CARML</name>
<feature type="transmembrane region" description="Helical" evidence="1">
    <location>
        <begin position="87"/>
        <end position="108"/>
    </location>
</feature>
<feature type="transmembrane region" description="Helical" evidence="1">
    <location>
        <begin position="128"/>
        <end position="149"/>
    </location>
</feature>
<dbReference type="Proteomes" id="UP001290462">
    <property type="component" value="Unassembled WGS sequence"/>
</dbReference>
<dbReference type="EMBL" id="JAVBVO010000024">
    <property type="protein sequence ID" value="MDZ5760612.1"/>
    <property type="molecule type" value="Genomic_DNA"/>
</dbReference>
<feature type="transmembrane region" description="Helical" evidence="1">
    <location>
        <begin position="45"/>
        <end position="66"/>
    </location>
</feature>
<evidence type="ECO:0000313" key="3">
    <source>
        <dbReference type="Proteomes" id="UP001290462"/>
    </source>
</evidence>